<evidence type="ECO:0000256" key="2">
    <source>
        <dbReference type="SAM" id="Phobius"/>
    </source>
</evidence>
<dbReference type="Proteomes" id="UP000620124">
    <property type="component" value="Unassembled WGS sequence"/>
</dbReference>
<keyword evidence="2" id="KW-0472">Membrane</keyword>
<sequence length="190" mass="19910">MAVTIRAVRFVVMTTVILLAFVSLGVAIALILTGSIFFIPFFSYAALAIGSAVLTLLTLPAMIFFEIIKPHRLLSILWVATGVVVQISSVSIFSGCGASDNTDDFDLGDAIDPVTCQENSVVEAFAFLNGLILILYVVSLIVASLLASRRKQRSMSSSIASASSSISALKTPMPSSYTSHSAVDNGGGAV</sequence>
<evidence type="ECO:0000313" key="3">
    <source>
        <dbReference type="EMBL" id="KAF7369628.1"/>
    </source>
</evidence>
<evidence type="ECO:0000256" key="1">
    <source>
        <dbReference type="SAM" id="MobiDB-lite"/>
    </source>
</evidence>
<evidence type="ECO:0008006" key="5">
    <source>
        <dbReference type="Google" id="ProtNLM"/>
    </source>
</evidence>
<keyword evidence="2" id="KW-1133">Transmembrane helix</keyword>
<keyword evidence="4" id="KW-1185">Reference proteome</keyword>
<organism evidence="3 4">
    <name type="scientific">Mycena venus</name>
    <dbReference type="NCBI Taxonomy" id="2733690"/>
    <lineage>
        <taxon>Eukaryota</taxon>
        <taxon>Fungi</taxon>
        <taxon>Dikarya</taxon>
        <taxon>Basidiomycota</taxon>
        <taxon>Agaricomycotina</taxon>
        <taxon>Agaricomycetes</taxon>
        <taxon>Agaricomycetidae</taxon>
        <taxon>Agaricales</taxon>
        <taxon>Marasmiineae</taxon>
        <taxon>Mycenaceae</taxon>
        <taxon>Mycena</taxon>
    </lineage>
</organism>
<feature type="transmembrane region" description="Helical" evidence="2">
    <location>
        <begin position="124"/>
        <end position="147"/>
    </location>
</feature>
<name>A0A8H7DEW2_9AGAR</name>
<feature type="transmembrane region" description="Helical" evidence="2">
    <location>
        <begin position="44"/>
        <end position="65"/>
    </location>
</feature>
<feature type="transmembrane region" description="Helical" evidence="2">
    <location>
        <begin position="12"/>
        <end position="38"/>
    </location>
</feature>
<feature type="compositionally biased region" description="Polar residues" evidence="1">
    <location>
        <begin position="173"/>
        <end position="182"/>
    </location>
</feature>
<accession>A0A8H7DEW2</accession>
<dbReference type="AlphaFoldDB" id="A0A8H7DEW2"/>
<protein>
    <recommendedName>
        <fullName evidence="5">MARVEL domain-containing protein</fullName>
    </recommendedName>
</protein>
<dbReference type="EMBL" id="JACAZI010000002">
    <property type="protein sequence ID" value="KAF7369628.1"/>
    <property type="molecule type" value="Genomic_DNA"/>
</dbReference>
<gene>
    <name evidence="3" type="ORF">MVEN_00293700</name>
</gene>
<feature type="region of interest" description="Disordered" evidence="1">
    <location>
        <begin position="169"/>
        <end position="190"/>
    </location>
</feature>
<dbReference type="OrthoDB" id="3364107at2759"/>
<keyword evidence="2" id="KW-0812">Transmembrane</keyword>
<evidence type="ECO:0000313" key="4">
    <source>
        <dbReference type="Proteomes" id="UP000620124"/>
    </source>
</evidence>
<reference evidence="3" key="1">
    <citation type="submission" date="2020-05" db="EMBL/GenBank/DDBJ databases">
        <title>Mycena genomes resolve the evolution of fungal bioluminescence.</title>
        <authorList>
            <person name="Tsai I.J."/>
        </authorList>
    </citation>
    <scope>NUCLEOTIDE SEQUENCE</scope>
    <source>
        <strain evidence="3">CCC161011</strain>
    </source>
</reference>
<comment type="caution">
    <text evidence="3">The sequence shown here is derived from an EMBL/GenBank/DDBJ whole genome shotgun (WGS) entry which is preliminary data.</text>
</comment>
<feature type="transmembrane region" description="Helical" evidence="2">
    <location>
        <begin position="72"/>
        <end position="93"/>
    </location>
</feature>
<proteinExistence type="predicted"/>